<reference evidence="1 4" key="3">
    <citation type="submission" date="2016-10" db="EMBL/GenBank/DDBJ databases">
        <title>Complete Genome Assembly of Pantoea stewartii subsp. stewartii DC283, a Corn Pathogen.</title>
        <authorList>
            <person name="Duong D.A."/>
            <person name="Stevens A.M."/>
            <person name="Jensen R.V."/>
        </authorList>
    </citation>
    <scope>NUCLEOTIDE SEQUENCE [LARGE SCALE GENOMIC DNA]</scope>
    <source>
        <strain evidence="1 4">DC283</strain>
        <plasmid evidence="1 4">pDSJ08</plasmid>
    </source>
</reference>
<organism evidence="2 3">
    <name type="scientific">Pantoea stewartii subsp. stewartii DC283</name>
    <dbReference type="NCBI Taxonomy" id="660596"/>
    <lineage>
        <taxon>Bacteria</taxon>
        <taxon>Pseudomonadati</taxon>
        <taxon>Pseudomonadota</taxon>
        <taxon>Gammaproteobacteria</taxon>
        <taxon>Enterobacterales</taxon>
        <taxon>Erwiniaceae</taxon>
        <taxon>Pantoea</taxon>
    </lineage>
</organism>
<sequence length="99" mass="11148">MVPDGLAKETRGDRRMTLRRQQKIDCLTISVNRPVQIFALPSDSDVGFIHSPPAAHCAFVTAKRLIQMRHKADDPPVKRGMINSDTTLCHHFLQITQAE</sequence>
<evidence type="ECO:0000313" key="4">
    <source>
        <dbReference type="Proteomes" id="UP000192380"/>
    </source>
</evidence>
<gene>
    <name evidence="2" type="ORF">CKS_4614</name>
    <name evidence="1" type="ORF">DSJ_23740</name>
</gene>
<accession>H3RKS7</accession>
<proteinExistence type="predicted"/>
<keyword evidence="4" id="KW-1185">Reference proteome</keyword>
<reference evidence="2" key="2">
    <citation type="submission" date="2012-01" db="EMBL/GenBank/DDBJ databases">
        <authorList>
            <person name="Biehl B.S."/>
            <person name="Ding Y."/>
            <person name="Dugan-Rocha S.P."/>
            <person name="Gibbs R.A."/>
            <person name="Glasner J.D."/>
            <person name="Kovar C."/>
            <person name="Muzny D.M."/>
            <person name="Neeno-Eckwall E.C."/>
            <person name="Perna N.T."/>
            <person name="Qin X."/>
            <person name="von Bodman S.B."/>
            <person name="Weinstock G.M."/>
        </authorList>
    </citation>
    <scope>NUCLEOTIDE SEQUENCE</scope>
    <source>
        <strain evidence="2">DC283</strain>
    </source>
</reference>
<dbReference type="Proteomes" id="UP000192380">
    <property type="component" value="Plasmid pDSJ08"/>
</dbReference>
<dbReference type="KEGG" id="pstw:DSJ_23740"/>
<dbReference type="EMBL" id="CP017589">
    <property type="protein sequence ID" value="ARF52272.1"/>
    <property type="molecule type" value="Genomic_DNA"/>
</dbReference>
<protein>
    <submittedName>
        <fullName evidence="2">Uncharacterized protein</fullName>
    </submittedName>
</protein>
<evidence type="ECO:0000313" key="2">
    <source>
        <dbReference type="EMBL" id="EHT97922.1"/>
    </source>
</evidence>
<keyword evidence="1" id="KW-0614">Plasmid</keyword>
<dbReference type="AlphaFoldDB" id="H3RKS7"/>
<evidence type="ECO:0000313" key="1">
    <source>
        <dbReference type="EMBL" id="ARF52272.1"/>
    </source>
</evidence>
<dbReference type="Proteomes" id="UP000005050">
    <property type="component" value="Unassembled WGS sequence"/>
</dbReference>
<reference evidence="2 3" key="1">
    <citation type="journal article" date="2012" name="Mol. Microbiol.">
        <title>The genetic and structural basis of two distinct terminal side branch residues in stewartan and amylovoran exopolysaccharides and their potential role in host adaptation.</title>
        <authorList>
            <person name="Wang X."/>
            <person name="Yang F."/>
            <person name="von Bodman S.B."/>
        </authorList>
    </citation>
    <scope>NUCLEOTIDE SEQUENCE [LARGE SCALE GENOMIC DNA]</scope>
    <source>
        <strain evidence="2 3">DC283</strain>
    </source>
</reference>
<name>H3RKS7_PANSE</name>
<dbReference type="EMBL" id="AHIE01000039">
    <property type="protein sequence ID" value="EHT97922.1"/>
    <property type="molecule type" value="Genomic_DNA"/>
</dbReference>
<evidence type="ECO:0000313" key="3">
    <source>
        <dbReference type="Proteomes" id="UP000005050"/>
    </source>
</evidence>
<geneLocation type="plasmid" evidence="1 4">
    <name>pDSJ08</name>
</geneLocation>